<sequence length="944" mass="105322">MNSSIVCLLFSYSYAVSSKIEPFYKGGKVQISKDEKYIFCTCGSRVNVLEISTGKIVHSVEHDDQEDITSFALSCDDELLVTASRALLLKQWDWRQAECTRSWRAIHTVPVASMTFDSTSTLLATGGCDGTIKLWDVVKQYCTHNLKGSSGVVHLVQFHPDISRLQLFSSSLDCGIRMWDLRSSQCVCVLQSHYSTVTSLSFSSDGGTMVSSGRDKICTVWNLKGRKAERTVPVYEAVESVVVLPQNKTFFEIGVTSKDLHFITAGSKGVLRVWEASTARCVYTQTLTAVSEEEEEEKDDDPRSLMYLLHMPASSRLATVTAEHNILLYQLPGLTTQQQFVGYNDEVLDVKFVGKDDSHIVVATNSCQLKVFELLTNSCQILYGHTDTVLSLDVFKKGFLFASCAKDRSVRVWQMDSDSGQVHCVAQGSSHTNAVGTISCSRLKVSFVVSGSQDCTVKVWDLPADLSTTEADIHQLTPRATEKAHDKDVNSVAVSPNDKLLASGSQDRTAKLWSLAGEGNVGLLGVFRGHRRGVWAVCFSPVDQVLATSSADGTTKLWSLQDFSCLKTFEGHDASVLKVVFVSRGTQLLTSGSDGLVKLWTIKTNECVKTLDAHQDKVWGLHGSRKDDKMVTGSADSNIAVWLDVTDVELAEEQAKQEDQILKQQELSNLLHEKKYLKALGLAISLDQPHTVLTVIKAIRQVEDSSELLEKTLLKLRLDQKESLLRYCVVWNTNARNCQDAQAVLQVLLTHVPPEELLQYQGARAHLEGLIPYTERHMQRIGRLLQASMFLNYMWQKMRVAGAPSRVLETNDQEHQEGMCTSYFSCLSFQAGQTGLRLPTFPTCFLVFLPWPEYHRGQPKAHSVLCLLCFKMSFFILTDWSWVKRDSKICNRSSRGCQHNTKTVVVFWWCLLPHSILISAQDKPGVLPHFSFLNEALTDNDLQG</sequence>
<proteinExistence type="predicted"/>
<evidence type="ECO:0000256" key="3">
    <source>
        <dbReference type="ARBA" id="ARBA00022737"/>
    </source>
</evidence>
<evidence type="ECO:0000313" key="7">
    <source>
        <dbReference type="Ensembl" id="ENSSAUP00010057440.1"/>
    </source>
</evidence>
<dbReference type="PANTHER" id="PTHR19854:SF15">
    <property type="entry name" value="TRANSDUCIN BETA-LIKE PROTEIN 3"/>
    <property type="match status" value="1"/>
</dbReference>
<feature type="repeat" description="WD" evidence="5">
    <location>
        <begin position="611"/>
        <end position="642"/>
    </location>
</feature>
<dbReference type="InterPro" id="IPR036322">
    <property type="entry name" value="WD40_repeat_dom_sf"/>
</dbReference>
<keyword evidence="2 5" id="KW-0853">WD repeat</keyword>
<feature type="repeat" description="WD" evidence="5">
    <location>
        <begin position="482"/>
        <end position="515"/>
    </location>
</feature>
<dbReference type="GO" id="GO:0030686">
    <property type="term" value="C:90S preribosome"/>
    <property type="evidence" value="ECO:0007669"/>
    <property type="project" value="TreeGrafter"/>
</dbReference>
<feature type="domain" description="U3 small nucleolar RNA-associated protein 13 C-terminal" evidence="6">
    <location>
        <begin position="664"/>
        <end position="798"/>
    </location>
</feature>
<name>A0A671Y1N7_SPAAU</name>
<dbReference type="GO" id="GO:0000480">
    <property type="term" value="P:endonucleolytic cleavage in 5'-ETS of tricistronic rRNA transcript (SSU-rRNA, 5.8S rRNA, LSU-rRNA)"/>
    <property type="evidence" value="ECO:0007669"/>
    <property type="project" value="TreeGrafter"/>
</dbReference>
<reference evidence="7" key="1">
    <citation type="submission" date="2021-04" db="EMBL/GenBank/DDBJ databases">
        <authorList>
            <consortium name="Wellcome Sanger Institute Data Sharing"/>
        </authorList>
    </citation>
    <scope>NUCLEOTIDE SEQUENCE [LARGE SCALE GENOMIC DNA]</scope>
</reference>
<dbReference type="InterPro" id="IPR020472">
    <property type="entry name" value="WD40_PAC1"/>
</dbReference>
<dbReference type="FunFam" id="2.130.10.10:FF:001054">
    <property type="entry name" value="Transducin (beta)-like 3"/>
    <property type="match status" value="1"/>
</dbReference>
<dbReference type="InterPro" id="IPR013934">
    <property type="entry name" value="Utp13_C"/>
</dbReference>
<evidence type="ECO:0000256" key="2">
    <source>
        <dbReference type="ARBA" id="ARBA00022574"/>
    </source>
</evidence>
<keyword evidence="4" id="KW-0539">Nucleus</keyword>
<evidence type="ECO:0000259" key="6">
    <source>
        <dbReference type="Pfam" id="PF08625"/>
    </source>
</evidence>
<protein>
    <submittedName>
        <fullName evidence="7">Transducin beta like 3</fullName>
    </submittedName>
</protein>
<dbReference type="InterPro" id="IPR001680">
    <property type="entry name" value="WD40_rpt"/>
</dbReference>
<dbReference type="PROSITE" id="PS50294">
    <property type="entry name" value="WD_REPEATS_REGION"/>
    <property type="match status" value="7"/>
</dbReference>
<dbReference type="SUPFAM" id="SSF50978">
    <property type="entry name" value="WD40 repeat-like"/>
    <property type="match status" value="2"/>
</dbReference>
<feature type="repeat" description="WD" evidence="5">
    <location>
        <begin position="428"/>
        <end position="462"/>
    </location>
</feature>
<dbReference type="InterPro" id="IPR015943">
    <property type="entry name" value="WD40/YVTN_repeat-like_dom_sf"/>
</dbReference>
<dbReference type="PANTHER" id="PTHR19854">
    <property type="entry name" value="TRANSDUCIN BETA-LIKE 3"/>
    <property type="match status" value="1"/>
</dbReference>
<dbReference type="PRINTS" id="PR00320">
    <property type="entry name" value="GPROTEINBRPT"/>
</dbReference>
<dbReference type="Pfam" id="PF00400">
    <property type="entry name" value="WD40"/>
    <property type="match status" value="9"/>
</dbReference>
<dbReference type="GeneTree" id="ENSGT00940000157651"/>
<organism evidence="7 8">
    <name type="scientific">Sparus aurata</name>
    <name type="common">Gilthead sea bream</name>
    <dbReference type="NCBI Taxonomy" id="8175"/>
    <lineage>
        <taxon>Eukaryota</taxon>
        <taxon>Metazoa</taxon>
        <taxon>Chordata</taxon>
        <taxon>Craniata</taxon>
        <taxon>Vertebrata</taxon>
        <taxon>Euteleostomi</taxon>
        <taxon>Actinopterygii</taxon>
        <taxon>Neopterygii</taxon>
        <taxon>Teleostei</taxon>
        <taxon>Neoteleostei</taxon>
        <taxon>Acanthomorphata</taxon>
        <taxon>Eupercaria</taxon>
        <taxon>Spariformes</taxon>
        <taxon>Sparidae</taxon>
        <taxon>Sparus</taxon>
    </lineage>
</organism>
<feature type="repeat" description="WD" evidence="5">
    <location>
        <begin position="527"/>
        <end position="568"/>
    </location>
</feature>
<dbReference type="PROSITE" id="PS00678">
    <property type="entry name" value="WD_REPEATS_1"/>
    <property type="match status" value="4"/>
</dbReference>
<evidence type="ECO:0000313" key="8">
    <source>
        <dbReference type="Proteomes" id="UP000472265"/>
    </source>
</evidence>
<keyword evidence="3" id="KW-0677">Repeat</keyword>
<accession>A0A671Y1N7</accession>
<evidence type="ECO:0000256" key="5">
    <source>
        <dbReference type="PROSITE-ProRule" id="PRU00221"/>
    </source>
</evidence>
<dbReference type="Ensembl" id="ENSSAUT00010060314.1">
    <property type="protein sequence ID" value="ENSSAUP00010057440.1"/>
    <property type="gene ID" value="ENSSAUG00010022476.1"/>
</dbReference>
<dbReference type="CDD" id="cd00200">
    <property type="entry name" value="WD40"/>
    <property type="match status" value="2"/>
</dbReference>
<gene>
    <name evidence="7" type="primary">TBL3</name>
    <name evidence="7" type="synonym">tbl3</name>
</gene>
<dbReference type="Gene3D" id="2.130.10.10">
    <property type="entry name" value="YVTN repeat-like/Quinoprotein amine dehydrogenase"/>
    <property type="match status" value="4"/>
</dbReference>
<feature type="repeat" description="WD" evidence="5">
    <location>
        <begin position="569"/>
        <end position="610"/>
    </location>
</feature>
<feature type="repeat" description="WD" evidence="5">
    <location>
        <begin position="146"/>
        <end position="189"/>
    </location>
</feature>
<dbReference type="GO" id="GO:0000472">
    <property type="term" value="P:endonucleolytic cleavage to generate mature 5'-end of SSU-rRNA from (SSU-rRNA, 5.8S rRNA, LSU-rRNA)"/>
    <property type="evidence" value="ECO:0007669"/>
    <property type="project" value="TreeGrafter"/>
</dbReference>
<dbReference type="SMART" id="SM00320">
    <property type="entry name" value="WD40"/>
    <property type="match status" value="12"/>
</dbReference>
<feature type="repeat" description="WD" evidence="5">
    <location>
        <begin position="190"/>
        <end position="231"/>
    </location>
</feature>
<dbReference type="PROSITE" id="PS50082">
    <property type="entry name" value="WD_REPEATS_2"/>
    <property type="match status" value="9"/>
</dbReference>
<evidence type="ECO:0000256" key="4">
    <source>
        <dbReference type="ARBA" id="ARBA00023242"/>
    </source>
</evidence>
<dbReference type="GO" id="GO:0032040">
    <property type="term" value="C:small-subunit processome"/>
    <property type="evidence" value="ECO:0007669"/>
    <property type="project" value="InterPro"/>
</dbReference>
<evidence type="ECO:0000256" key="1">
    <source>
        <dbReference type="ARBA" id="ARBA00004604"/>
    </source>
</evidence>
<dbReference type="InParanoid" id="A0A671Y1N7"/>
<reference evidence="7" key="3">
    <citation type="submission" date="2025-09" db="UniProtKB">
        <authorList>
            <consortium name="Ensembl"/>
        </authorList>
    </citation>
    <scope>IDENTIFICATION</scope>
</reference>
<dbReference type="GO" id="GO:0034511">
    <property type="term" value="F:U3 snoRNA binding"/>
    <property type="evidence" value="ECO:0007669"/>
    <property type="project" value="TreeGrafter"/>
</dbReference>
<dbReference type="AlphaFoldDB" id="A0A671Y1N7"/>
<dbReference type="InterPro" id="IPR019775">
    <property type="entry name" value="WD40_repeat_CS"/>
</dbReference>
<keyword evidence="8" id="KW-1185">Reference proteome</keyword>
<dbReference type="FunFam" id="2.130.10.10:FF:000230">
    <property type="entry name" value="Transducin beta-like protein 3"/>
    <property type="match status" value="1"/>
</dbReference>
<dbReference type="Proteomes" id="UP000472265">
    <property type="component" value="Chromosome 23"/>
</dbReference>
<reference evidence="7" key="2">
    <citation type="submission" date="2025-08" db="UniProtKB">
        <authorList>
            <consortium name="Ensembl"/>
        </authorList>
    </citation>
    <scope>IDENTIFICATION</scope>
</reference>
<dbReference type="Pfam" id="PF08625">
    <property type="entry name" value="Utp13"/>
    <property type="match status" value="1"/>
</dbReference>
<feature type="repeat" description="WD" evidence="5">
    <location>
        <begin position="382"/>
        <end position="417"/>
    </location>
</feature>
<feature type="repeat" description="WD" evidence="5">
    <location>
        <begin position="104"/>
        <end position="137"/>
    </location>
</feature>
<comment type="subcellular location">
    <subcellularLocation>
        <location evidence="1">Nucleus</location>
        <location evidence="1">Nucleolus</location>
    </subcellularLocation>
</comment>